<evidence type="ECO:0000313" key="3">
    <source>
        <dbReference type="Proteomes" id="UP001230504"/>
    </source>
</evidence>
<evidence type="ECO:0000256" key="1">
    <source>
        <dbReference type="SAM" id="MobiDB-lite"/>
    </source>
</evidence>
<evidence type="ECO:0000313" key="2">
    <source>
        <dbReference type="EMBL" id="KAK1599386.1"/>
    </source>
</evidence>
<name>A0AAD8QB93_9PEZI</name>
<proteinExistence type="predicted"/>
<reference evidence="2" key="1">
    <citation type="submission" date="2021-06" db="EMBL/GenBank/DDBJ databases">
        <title>Comparative genomics, transcriptomics and evolutionary studies reveal genomic signatures of adaptation to plant cell wall in hemibiotrophic fungi.</title>
        <authorList>
            <consortium name="DOE Joint Genome Institute"/>
            <person name="Baroncelli R."/>
            <person name="Diaz J.F."/>
            <person name="Benocci T."/>
            <person name="Peng M."/>
            <person name="Battaglia E."/>
            <person name="Haridas S."/>
            <person name="Andreopoulos W."/>
            <person name="Labutti K."/>
            <person name="Pangilinan J."/>
            <person name="Floch G.L."/>
            <person name="Makela M.R."/>
            <person name="Henrissat B."/>
            <person name="Grigoriev I.V."/>
            <person name="Crouch J.A."/>
            <person name="De Vries R.P."/>
            <person name="Sukno S.A."/>
            <person name="Thon M.R."/>
        </authorList>
    </citation>
    <scope>NUCLEOTIDE SEQUENCE</scope>
    <source>
        <strain evidence="2">CBS 125086</strain>
    </source>
</reference>
<gene>
    <name evidence="2" type="ORF">LY79DRAFT_139191</name>
</gene>
<dbReference type="GeneID" id="85435182"/>
<dbReference type="RefSeq" id="XP_060419975.1">
    <property type="nucleotide sequence ID" value="XM_060550942.1"/>
</dbReference>
<comment type="caution">
    <text evidence="2">The sequence shown here is derived from an EMBL/GenBank/DDBJ whole genome shotgun (WGS) entry which is preliminary data.</text>
</comment>
<accession>A0AAD8QB93</accession>
<protein>
    <submittedName>
        <fullName evidence="2">Uncharacterized protein</fullName>
    </submittedName>
</protein>
<dbReference type="EMBL" id="JAHLJV010000002">
    <property type="protein sequence ID" value="KAK1599386.1"/>
    <property type="molecule type" value="Genomic_DNA"/>
</dbReference>
<dbReference type="AlphaFoldDB" id="A0AAD8QB93"/>
<organism evidence="2 3">
    <name type="scientific">Colletotrichum navitas</name>
    <dbReference type="NCBI Taxonomy" id="681940"/>
    <lineage>
        <taxon>Eukaryota</taxon>
        <taxon>Fungi</taxon>
        <taxon>Dikarya</taxon>
        <taxon>Ascomycota</taxon>
        <taxon>Pezizomycotina</taxon>
        <taxon>Sordariomycetes</taxon>
        <taxon>Hypocreomycetidae</taxon>
        <taxon>Glomerellales</taxon>
        <taxon>Glomerellaceae</taxon>
        <taxon>Colletotrichum</taxon>
        <taxon>Colletotrichum graminicola species complex</taxon>
    </lineage>
</organism>
<keyword evidence="3" id="KW-1185">Reference proteome</keyword>
<sequence>MMRSETEQITPLAVDRCGAAVCVASQISHPFSNELLGTEALPHFVLAIALSAPYRLRKIWPAKTRGKKGPFSARRHTAVRSTFSSSPTVQDHNFATNARHIQPRSTQLTPFDFSRTTPITREAQANLWFSARCHLSLCSPAARRGPAVLPSCRLPNPPAPFLQNHDDEPEDYEISLHLLGHFSVSWLSWPTQHNTSLFIRGHTSTLCGWPDAACMCIAMGSGRTCQSSS</sequence>
<feature type="compositionally biased region" description="Polar residues" evidence="1">
    <location>
        <begin position="79"/>
        <end position="89"/>
    </location>
</feature>
<dbReference type="Proteomes" id="UP001230504">
    <property type="component" value="Unassembled WGS sequence"/>
</dbReference>
<feature type="compositionally biased region" description="Basic residues" evidence="1">
    <location>
        <begin position="65"/>
        <end position="78"/>
    </location>
</feature>
<feature type="region of interest" description="Disordered" evidence="1">
    <location>
        <begin position="65"/>
        <end position="89"/>
    </location>
</feature>